<dbReference type="InParanoid" id="A0A317XHA4"/>
<dbReference type="InterPro" id="IPR014729">
    <property type="entry name" value="Rossmann-like_a/b/a_fold"/>
</dbReference>
<dbReference type="GO" id="GO:0043153">
    <property type="term" value="P:entrainment of circadian clock by photoperiod"/>
    <property type="evidence" value="ECO:0007669"/>
    <property type="project" value="TreeGrafter"/>
</dbReference>
<keyword evidence="8" id="KW-1185">Reference proteome</keyword>
<feature type="region of interest" description="Disordered" evidence="5">
    <location>
        <begin position="205"/>
        <end position="226"/>
    </location>
</feature>
<dbReference type="OrthoDB" id="435881at2759"/>
<organism evidence="7 8">
    <name type="scientific">Testicularia cyperi</name>
    <dbReference type="NCBI Taxonomy" id="1882483"/>
    <lineage>
        <taxon>Eukaryota</taxon>
        <taxon>Fungi</taxon>
        <taxon>Dikarya</taxon>
        <taxon>Basidiomycota</taxon>
        <taxon>Ustilaginomycotina</taxon>
        <taxon>Ustilaginomycetes</taxon>
        <taxon>Ustilaginales</taxon>
        <taxon>Anthracoideaceae</taxon>
        <taxon>Testicularia</taxon>
    </lineage>
</organism>
<dbReference type="GO" id="GO:0003677">
    <property type="term" value="F:DNA binding"/>
    <property type="evidence" value="ECO:0007669"/>
    <property type="project" value="TreeGrafter"/>
</dbReference>
<dbReference type="Gene3D" id="1.10.579.10">
    <property type="entry name" value="DNA Cyclobutane Dipyrimidine Photolyase, subunit A, domain 3"/>
    <property type="match status" value="1"/>
</dbReference>
<dbReference type="InterPro" id="IPR036134">
    <property type="entry name" value="Crypto/Photolyase_FAD-like_sf"/>
</dbReference>
<dbReference type="GO" id="GO:0071949">
    <property type="term" value="F:FAD binding"/>
    <property type="evidence" value="ECO:0007669"/>
    <property type="project" value="TreeGrafter"/>
</dbReference>
<evidence type="ECO:0000256" key="4">
    <source>
        <dbReference type="PIRSR" id="PIRSR602081-1"/>
    </source>
</evidence>
<comment type="similarity">
    <text evidence="1">Belongs to the DNA photolyase class-1 family.</text>
</comment>
<feature type="compositionally biased region" description="Basic and acidic residues" evidence="5">
    <location>
        <begin position="590"/>
        <end position="607"/>
    </location>
</feature>
<evidence type="ECO:0000259" key="6">
    <source>
        <dbReference type="PROSITE" id="PS51645"/>
    </source>
</evidence>
<feature type="compositionally biased region" description="Basic residues" evidence="5">
    <location>
        <begin position="694"/>
        <end position="709"/>
    </location>
</feature>
<dbReference type="InterPro" id="IPR006050">
    <property type="entry name" value="DNA_photolyase_N"/>
</dbReference>
<feature type="compositionally biased region" description="Basic and acidic residues" evidence="5">
    <location>
        <begin position="650"/>
        <end position="665"/>
    </location>
</feature>
<dbReference type="Gene3D" id="3.40.50.620">
    <property type="entry name" value="HUPs"/>
    <property type="match status" value="1"/>
</dbReference>
<evidence type="ECO:0000256" key="1">
    <source>
        <dbReference type="ARBA" id="ARBA00005862"/>
    </source>
</evidence>
<keyword evidence="7" id="KW-0456">Lyase</keyword>
<dbReference type="AlphaFoldDB" id="A0A317XHA4"/>
<dbReference type="PANTHER" id="PTHR11455:SF9">
    <property type="entry name" value="CRYPTOCHROME CIRCADIAN CLOCK 5 ISOFORM X1"/>
    <property type="match status" value="1"/>
</dbReference>
<sequence>MSKTHRVLYWFRTDLRLHDSPALHAALELKPACLFPVWCWDPNYVYKHRVGVNRFRFLLESMTALSEQITKTQANSQLLVVRGEPTELLPELWKRWQITHLVIEKDPSAYGRRRDKLILEAAKKNNVEVIAVQGHHLYDPEEVVKRNKGKPTMAISTLQKIVADMGDVPKPLEAPKDLPIPALKAGKAKKLSDLLSELAKSLEGLPHYTGKGREGPESVDLNSTELGGQRDKKVTCYDTVNGEAKALFAVPTLESIGMDSSKVRNTIRGGEPEALDRLARICKDAEYIATFAKPKTSPGQSAEDPSTTLLSPYLKFGCLSVRKLWWDAEEAKKKYKGGSKTAPPENLNGQLLFRDMYACAEHAIGDAFQRVRGNEVCRYMDWYLPTSYDKNGEPVLPRPAGDSVSEARLSAYKQGMTGFPWIDALMRQLRLEGWMHHLGRHSVAAFLTRGQCWISWERGAEIFDEYLIDWDPCSNPGNWMWLSCSAFFTQYFRLYGLATFPAKYDKTGALVRKYCPELAKFPDKYIYEPFNAPIEVQKKAGCIIGKDYPYPMLDEKETKGENMARMKVCYQANFHGTSKEVLEGKADENLRKKHGFENPPKEFDWKNRPGAKIPDWAKPPAGEEHTTKGAPSGSNGASKEDDPDDIVYDQSHEKNEDDSDLKQEEGEGEEEEEEEEEGEEHEQGNKGNGDDRKRKTAPKTKGAKSKKRK</sequence>
<evidence type="ECO:0000313" key="7">
    <source>
        <dbReference type="EMBL" id="PWY97609.1"/>
    </source>
</evidence>
<gene>
    <name evidence="7" type="ORF">BCV70DRAFT_202670</name>
</gene>
<keyword evidence="2 4" id="KW-0285">Flavoprotein</keyword>
<dbReference type="InterPro" id="IPR002081">
    <property type="entry name" value="Cryptochrome/DNA_photolyase_1"/>
</dbReference>
<comment type="cofactor">
    <cofactor evidence="4">
        <name>FAD</name>
        <dbReference type="ChEBI" id="CHEBI:57692"/>
    </cofactor>
    <text evidence="4">Binds 1 FAD per subunit.</text>
</comment>
<dbReference type="Pfam" id="PF03441">
    <property type="entry name" value="FAD_binding_7"/>
    <property type="match status" value="1"/>
</dbReference>
<dbReference type="Proteomes" id="UP000246740">
    <property type="component" value="Unassembled WGS sequence"/>
</dbReference>
<reference evidence="7 8" key="1">
    <citation type="journal article" date="2018" name="Mol. Biol. Evol.">
        <title>Broad Genomic Sampling Reveals a Smut Pathogenic Ancestry of the Fungal Clade Ustilaginomycotina.</title>
        <authorList>
            <person name="Kijpornyongpan T."/>
            <person name="Mondo S.J."/>
            <person name="Barry K."/>
            <person name="Sandor L."/>
            <person name="Lee J."/>
            <person name="Lipzen A."/>
            <person name="Pangilinan J."/>
            <person name="LaButti K."/>
            <person name="Hainaut M."/>
            <person name="Henrissat B."/>
            <person name="Grigoriev I.V."/>
            <person name="Spatafora J.W."/>
            <person name="Aime M.C."/>
        </authorList>
    </citation>
    <scope>NUCLEOTIDE SEQUENCE [LARGE SCALE GENOMIC DNA]</scope>
    <source>
        <strain evidence="7 8">MCA 3645</strain>
    </source>
</reference>
<accession>A0A317XHA4</accession>
<dbReference type="GO" id="GO:0005634">
    <property type="term" value="C:nucleus"/>
    <property type="evidence" value="ECO:0007669"/>
    <property type="project" value="TreeGrafter"/>
</dbReference>
<name>A0A317XHA4_9BASI</name>
<dbReference type="InterPro" id="IPR005101">
    <property type="entry name" value="Cryptochr/Photolyase_FAD-bd"/>
</dbReference>
<keyword evidence="3 4" id="KW-0274">FAD</keyword>
<dbReference type="PROSITE" id="PS51645">
    <property type="entry name" value="PHR_CRY_ALPHA_BETA"/>
    <property type="match status" value="1"/>
</dbReference>
<dbReference type="GO" id="GO:0032922">
    <property type="term" value="P:circadian regulation of gene expression"/>
    <property type="evidence" value="ECO:0007669"/>
    <property type="project" value="TreeGrafter"/>
</dbReference>
<feature type="domain" description="Photolyase/cryptochrome alpha/beta" evidence="6">
    <location>
        <begin position="5"/>
        <end position="137"/>
    </location>
</feature>
<evidence type="ECO:0000256" key="5">
    <source>
        <dbReference type="SAM" id="MobiDB-lite"/>
    </source>
</evidence>
<feature type="compositionally biased region" description="Acidic residues" evidence="5">
    <location>
        <begin position="666"/>
        <end position="680"/>
    </location>
</feature>
<evidence type="ECO:0000256" key="3">
    <source>
        <dbReference type="ARBA" id="ARBA00022827"/>
    </source>
</evidence>
<evidence type="ECO:0000256" key="2">
    <source>
        <dbReference type="ARBA" id="ARBA00022630"/>
    </source>
</evidence>
<dbReference type="SUPFAM" id="SSF48173">
    <property type="entry name" value="Cryptochrome/photolyase FAD-binding domain"/>
    <property type="match status" value="1"/>
</dbReference>
<feature type="compositionally biased region" description="Basic and acidic residues" evidence="5">
    <location>
        <begin position="681"/>
        <end position="693"/>
    </location>
</feature>
<feature type="binding site" evidence="4">
    <location>
        <begin position="350"/>
        <end position="357"/>
    </location>
    <ligand>
        <name>FAD</name>
        <dbReference type="ChEBI" id="CHEBI:57692"/>
    </ligand>
</feature>
<proteinExistence type="inferred from homology"/>
<dbReference type="GO" id="GO:0005737">
    <property type="term" value="C:cytoplasm"/>
    <property type="evidence" value="ECO:0007669"/>
    <property type="project" value="TreeGrafter"/>
</dbReference>
<dbReference type="GO" id="GO:0003904">
    <property type="term" value="F:deoxyribodipyrimidine photo-lyase activity"/>
    <property type="evidence" value="ECO:0007669"/>
    <property type="project" value="TreeGrafter"/>
</dbReference>
<dbReference type="InterPro" id="IPR036155">
    <property type="entry name" value="Crypto/Photolyase_N_sf"/>
</dbReference>
<dbReference type="STRING" id="1882483.A0A317XHA4"/>
<feature type="region of interest" description="Disordered" evidence="5">
    <location>
        <begin position="590"/>
        <end position="709"/>
    </location>
</feature>
<dbReference type="EMBL" id="KZ819204">
    <property type="protein sequence ID" value="PWY97609.1"/>
    <property type="molecule type" value="Genomic_DNA"/>
</dbReference>
<dbReference type="SUPFAM" id="SSF52425">
    <property type="entry name" value="Cryptochrome/photolyase, N-terminal domain"/>
    <property type="match status" value="1"/>
</dbReference>
<feature type="binding site" evidence="4">
    <location>
        <begin position="307"/>
        <end position="311"/>
    </location>
    <ligand>
        <name>FAD</name>
        <dbReference type="ChEBI" id="CHEBI:57692"/>
    </ligand>
</feature>
<evidence type="ECO:0000313" key="8">
    <source>
        <dbReference type="Proteomes" id="UP000246740"/>
    </source>
</evidence>
<protein>
    <submittedName>
        <fullName evidence="7">Cryptochrome/photolyase FAD-binding domain-containing protein</fullName>
    </submittedName>
</protein>
<feature type="binding site" evidence="4">
    <location>
        <begin position="469"/>
        <end position="471"/>
    </location>
    <ligand>
        <name>FAD</name>
        <dbReference type="ChEBI" id="CHEBI:57692"/>
    </ligand>
</feature>
<dbReference type="Gene3D" id="1.25.40.80">
    <property type="match status" value="1"/>
</dbReference>
<dbReference type="Pfam" id="PF00875">
    <property type="entry name" value="DNA_photolyase"/>
    <property type="match status" value="1"/>
</dbReference>
<dbReference type="PANTHER" id="PTHR11455">
    <property type="entry name" value="CRYPTOCHROME"/>
    <property type="match status" value="1"/>
</dbReference>